<gene>
    <name evidence="2" type="ORF">QWZ16_03135</name>
</gene>
<evidence type="ECO:0000313" key="3">
    <source>
        <dbReference type="Proteomes" id="UP001238540"/>
    </source>
</evidence>
<protein>
    <recommendedName>
        <fullName evidence="4">HEAT repeat domain-containing protein</fullName>
    </recommendedName>
</protein>
<keyword evidence="1" id="KW-0732">Signal</keyword>
<keyword evidence="3" id="KW-1185">Reference proteome</keyword>
<evidence type="ECO:0008006" key="4">
    <source>
        <dbReference type="Google" id="ProtNLM"/>
    </source>
</evidence>
<dbReference type="RefSeq" id="WP_076590291.1">
    <property type="nucleotide sequence ID" value="NZ_JABEYA020000019.1"/>
</dbReference>
<evidence type="ECO:0000256" key="1">
    <source>
        <dbReference type="SAM" id="SignalP"/>
    </source>
</evidence>
<sequence length="331" mass="37467">MQQGMLSSVILCSSLLFGTTSVVALEMQPEKVELLLQDEQVQKKVSALLQNLYENKLDSLKFSLERIALPQQEAARYLLLKTIEEQNLILTPRVAIFVERQKSMIPTYEVFDRGEGYEFSVPAFNYPAIASRLLKRWKQDQSTLDFVLKAERGELQLKTWLSGSRYQVQAREALLIKELDSLSYEAVAGLTAQLTDEAVTSWLPSSVVMVKLAQISENADLYKILWRMRADFNSQGELSRLAQTGNSFAVQQIIQASFNPSLKQHAIKALAQIKPLPEEAKVFLIEKMAVKDEALMVARELANQGYRLWLQELANDNQTVRRSAILNALAQ</sequence>
<proteinExistence type="predicted"/>
<dbReference type="Proteomes" id="UP001238540">
    <property type="component" value="Unassembled WGS sequence"/>
</dbReference>
<feature type="signal peptide" evidence="1">
    <location>
        <begin position="1"/>
        <end position="24"/>
    </location>
</feature>
<evidence type="ECO:0000313" key="2">
    <source>
        <dbReference type="EMBL" id="MDN3608752.1"/>
    </source>
</evidence>
<accession>A0ABT8BRK7</accession>
<organism evidence="2 3">
    <name type="scientific">Vibrio ostreicida</name>
    <dbReference type="NCBI Taxonomy" id="526588"/>
    <lineage>
        <taxon>Bacteria</taxon>
        <taxon>Pseudomonadati</taxon>
        <taxon>Pseudomonadota</taxon>
        <taxon>Gammaproteobacteria</taxon>
        <taxon>Vibrionales</taxon>
        <taxon>Vibrionaceae</taxon>
        <taxon>Vibrio</taxon>
    </lineage>
</organism>
<comment type="caution">
    <text evidence="2">The sequence shown here is derived from an EMBL/GenBank/DDBJ whole genome shotgun (WGS) entry which is preliminary data.</text>
</comment>
<name>A0ABT8BRK7_9VIBR</name>
<reference evidence="3" key="1">
    <citation type="journal article" date="2019" name="Int. J. Syst. Evol. Microbiol.">
        <title>The Global Catalogue of Microorganisms (GCM) 10K type strain sequencing project: providing services to taxonomists for standard genome sequencing and annotation.</title>
        <authorList>
            <consortium name="The Broad Institute Genomics Platform"/>
            <consortium name="The Broad Institute Genome Sequencing Center for Infectious Disease"/>
            <person name="Wu L."/>
            <person name="Ma J."/>
        </authorList>
    </citation>
    <scope>NUCLEOTIDE SEQUENCE [LARGE SCALE GENOMIC DNA]</scope>
    <source>
        <strain evidence="3">CECT 7398</strain>
    </source>
</reference>
<dbReference type="EMBL" id="JAUFQC010000001">
    <property type="protein sequence ID" value="MDN3608752.1"/>
    <property type="molecule type" value="Genomic_DNA"/>
</dbReference>
<feature type="chain" id="PRO_5046863480" description="HEAT repeat domain-containing protein" evidence="1">
    <location>
        <begin position="25"/>
        <end position="331"/>
    </location>
</feature>